<comment type="caution">
    <text evidence="6">The sequence shown here is derived from an EMBL/GenBank/DDBJ whole genome shotgun (WGS) entry which is preliminary data.</text>
</comment>
<dbReference type="SUPFAM" id="SSF57701">
    <property type="entry name" value="Zn2/Cys6 DNA-binding domain"/>
    <property type="match status" value="1"/>
</dbReference>
<dbReference type="AlphaFoldDB" id="A0AAD4GZP3"/>
<dbReference type="PROSITE" id="PS00463">
    <property type="entry name" value="ZN2_CY6_FUNGAL_1"/>
    <property type="match status" value="1"/>
</dbReference>
<proteinExistence type="predicted"/>
<protein>
    <recommendedName>
        <fullName evidence="5">Zn(2)-C6 fungal-type domain-containing protein</fullName>
    </recommendedName>
</protein>
<evidence type="ECO:0000259" key="5">
    <source>
        <dbReference type="PROSITE" id="PS50048"/>
    </source>
</evidence>
<dbReference type="Proteomes" id="UP001194746">
    <property type="component" value="Unassembled WGS sequence"/>
</dbReference>
<dbReference type="InterPro" id="IPR036864">
    <property type="entry name" value="Zn2-C6_fun-type_DNA-bd_sf"/>
</dbReference>
<evidence type="ECO:0000313" key="6">
    <source>
        <dbReference type="EMBL" id="KAF9894970.1"/>
    </source>
</evidence>
<sequence length="488" mass="54417">MVFHGRASKSCAKCRAVKRRCDQRVPHCGQCIRQREQCPGYRDEWDLVFRDQTSHTIRRSQKKWAETAALADPHDLPPPTHSLRPRIDEIGVNHFLRHFVIGGPSPSRGYLNYVPSVYHVDGEHPALMASMAAVGLVALSNSTHQPDLASHARAKYAEAIRNVNSALASPVESIKDSTLMSVISLGVFEHVSGYESWVRHVHGAAALVVARGKRQFSSPVTIRMFSQVRADLVYACLHSTIPFPEDMLELQDEAAKYTDPSSPTWLLGVLSTRVANLLVTIRKKDPDAGIPWSEFLEETITLERGLRDVCEGLAIEEPYATTQDSGADPDKIYNGRIDRYKDAWAIRVWNNLRSLRMVVCEILCYLLNGALAKDLAPDARRFIEVKLQETLQTLSELGDDIIATVPQAMEFVSSVSEPHPSIDLSFNGSVSGGYMLTWCLYMVGKCVVTKNQARKWIIRRLQDIGSNMGISIALQLVDDIVKIDQLTG</sequence>
<gene>
    <name evidence="6" type="ORF">FE257_004594</name>
</gene>
<keyword evidence="2" id="KW-0238">DNA-binding</keyword>
<keyword evidence="3" id="KW-0804">Transcription</keyword>
<accession>A0AAD4GZP3</accession>
<dbReference type="Pfam" id="PF00172">
    <property type="entry name" value="Zn_clus"/>
    <property type="match status" value="1"/>
</dbReference>
<reference evidence="6" key="2">
    <citation type="submission" date="2020-02" db="EMBL/GenBank/DDBJ databases">
        <authorList>
            <person name="Gilchrist C.L.M."/>
            <person name="Chooi Y.-H."/>
        </authorList>
    </citation>
    <scope>NUCLEOTIDE SEQUENCE</scope>
    <source>
        <strain evidence="6">MST-FP2251</strain>
    </source>
</reference>
<dbReference type="GO" id="GO:0003677">
    <property type="term" value="F:DNA binding"/>
    <property type="evidence" value="ECO:0007669"/>
    <property type="project" value="UniProtKB-KW"/>
</dbReference>
<dbReference type="GO" id="GO:0009893">
    <property type="term" value="P:positive regulation of metabolic process"/>
    <property type="evidence" value="ECO:0007669"/>
    <property type="project" value="UniProtKB-ARBA"/>
</dbReference>
<dbReference type="EMBL" id="VCAU01000002">
    <property type="protein sequence ID" value="KAF9894970.1"/>
    <property type="molecule type" value="Genomic_DNA"/>
</dbReference>
<evidence type="ECO:0000256" key="4">
    <source>
        <dbReference type="ARBA" id="ARBA00023242"/>
    </source>
</evidence>
<keyword evidence="4" id="KW-0539">Nucleus</keyword>
<feature type="domain" description="Zn(2)-C6 fungal-type" evidence="5">
    <location>
        <begin position="10"/>
        <end position="38"/>
    </location>
</feature>
<dbReference type="GO" id="GO:0000981">
    <property type="term" value="F:DNA-binding transcription factor activity, RNA polymerase II-specific"/>
    <property type="evidence" value="ECO:0007669"/>
    <property type="project" value="InterPro"/>
</dbReference>
<dbReference type="InterPro" id="IPR053175">
    <property type="entry name" value="DHMBA_Reg_Transcription_Factor"/>
</dbReference>
<dbReference type="Pfam" id="PF11951">
    <property type="entry name" value="Fungal_trans_2"/>
    <property type="match status" value="1"/>
</dbReference>
<evidence type="ECO:0000256" key="3">
    <source>
        <dbReference type="ARBA" id="ARBA00023163"/>
    </source>
</evidence>
<keyword evidence="1" id="KW-0805">Transcription regulation</keyword>
<evidence type="ECO:0000256" key="1">
    <source>
        <dbReference type="ARBA" id="ARBA00023015"/>
    </source>
</evidence>
<dbReference type="CDD" id="cd00067">
    <property type="entry name" value="GAL4"/>
    <property type="match status" value="1"/>
</dbReference>
<reference evidence="6" key="1">
    <citation type="journal article" date="2019" name="Beilstein J. Org. Chem.">
        <title>Nanangenines: drimane sesquiterpenoids as the dominant metabolite cohort of a novel Australian fungus, Aspergillus nanangensis.</title>
        <authorList>
            <person name="Lacey H.J."/>
            <person name="Gilchrist C.L.M."/>
            <person name="Crombie A."/>
            <person name="Kalaitzis J.A."/>
            <person name="Vuong D."/>
            <person name="Rutledge P.J."/>
            <person name="Turner P."/>
            <person name="Pitt J.I."/>
            <person name="Lacey E."/>
            <person name="Chooi Y.H."/>
            <person name="Piggott A.M."/>
        </authorList>
    </citation>
    <scope>NUCLEOTIDE SEQUENCE</scope>
    <source>
        <strain evidence="6">MST-FP2251</strain>
    </source>
</reference>
<dbReference type="SMART" id="SM00066">
    <property type="entry name" value="GAL4"/>
    <property type="match status" value="1"/>
</dbReference>
<dbReference type="PANTHER" id="PTHR38791">
    <property type="entry name" value="ZN(II)2CYS6 TRANSCRIPTION FACTOR (EUROFUNG)-RELATED-RELATED"/>
    <property type="match status" value="1"/>
</dbReference>
<name>A0AAD4GZP3_ASPNN</name>
<dbReference type="InterPro" id="IPR021858">
    <property type="entry name" value="Fun_TF"/>
</dbReference>
<dbReference type="PANTHER" id="PTHR38791:SF5">
    <property type="entry name" value="TRANSCRIPTION FACTOR DBAG-RELATED"/>
    <property type="match status" value="1"/>
</dbReference>
<dbReference type="GO" id="GO:0008270">
    <property type="term" value="F:zinc ion binding"/>
    <property type="evidence" value="ECO:0007669"/>
    <property type="project" value="InterPro"/>
</dbReference>
<dbReference type="InterPro" id="IPR001138">
    <property type="entry name" value="Zn2Cys6_DnaBD"/>
</dbReference>
<organism evidence="6 7">
    <name type="scientific">Aspergillus nanangensis</name>
    <dbReference type="NCBI Taxonomy" id="2582783"/>
    <lineage>
        <taxon>Eukaryota</taxon>
        <taxon>Fungi</taxon>
        <taxon>Dikarya</taxon>
        <taxon>Ascomycota</taxon>
        <taxon>Pezizomycotina</taxon>
        <taxon>Eurotiomycetes</taxon>
        <taxon>Eurotiomycetidae</taxon>
        <taxon>Eurotiales</taxon>
        <taxon>Aspergillaceae</taxon>
        <taxon>Aspergillus</taxon>
        <taxon>Aspergillus subgen. Circumdati</taxon>
    </lineage>
</organism>
<keyword evidence="7" id="KW-1185">Reference proteome</keyword>
<dbReference type="PROSITE" id="PS50048">
    <property type="entry name" value="ZN2_CY6_FUNGAL_2"/>
    <property type="match status" value="1"/>
</dbReference>
<evidence type="ECO:0000256" key="2">
    <source>
        <dbReference type="ARBA" id="ARBA00023125"/>
    </source>
</evidence>
<evidence type="ECO:0000313" key="7">
    <source>
        <dbReference type="Proteomes" id="UP001194746"/>
    </source>
</evidence>
<dbReference type="Gene3D" id="4.10.240.10">
    <property type="entry name" value="Zn(2)-C6 fungal-type DNA-binding domain"/>
    <property type="match status" value="1"/>
</dbReference>